<dbReference type="InterPro" id="IPR005127">
    <property type="entry name" value="Giardia_VSP"/>
</dbReference>
<organism evidence="1 2">
    <name type="scientific">Giardia intestinalis</name>
    <name type="common">Giardia lamblia</name>
    <dbReference type="NCBI Taxonomy" id="5741"/>
    <lineage>
        <taxon>Eukaryota</taxon>
        <taxon>Metamonada</taxon>
        <taxon>Diplomonadida</taxon>
        <taxon>Hexamitidae</taxon>
        <taxon>Giardiinae</taxon>
        <taxon>Giardia</taxon>
    </lineage>
</organism>
<reference evidence="1 2" key="2">
    <citation type="journal article" date="2013" name="Genome Biol. Evol.">
        <title>Genome sequencing of Giardia lamblia genotypes A2 and B isolates (DH and GS) and comparative analysis with the genomes of genotypes A1 and E (WB and Pig).</title>
        <authorList>
            <person name="Adam R.D."/>
            <person name="Dahlstrom E.W."/>
            <person name="Martens C.A."/>
            <person name="Bruno D.P."/>
            <person name="Barbian K.D."/>
            <person name="Ricklefs S.M."/>
            <person name="Hernandez M.M."/>
            <person name="Narla N.P."/>
            <person name="Patel R.B."/>
            <person name="Porcella S.F."/>
            <person name="Nash T.E."/>
        </authorList>
    </citation>
    <scope>NUCLEOTIDE SEQUENCE [LARGE SCALE GENOMIC DNA]</scope>
    <source>
        <strain evidence="1 2">GS</strain>
    </source>
</reference>
<dbReference type="Gene3D" id="2.10.220.10">
    <property type="entry name" value="Hormone Receptor, Insulin-like Growth Factor Receptor 1, Chain A, domain 2"/>
    <property type="match status" value="1"/>
</dbReference>
<feature type="non-terminal residue" evidence="1">
    <location>
        <position position="1"/>
    </location>
</feature>
<comment type="caution">
    <text evidence="1">The sequence shown here is derived from an EMBL/GenBank/DDBJ whole genome shotgun (WGS) entry which is preliminary data.</text>
</comment>
<proteinExistence type="predicted"/>
<gene>
    <name evidence="1" type="ORF">GSB_152724</name>
</gene>
<evidence type="ECO:0000313" key="2">
    <source>
        <dbReference type="Proteomes" id="UP000018040"/>
    </source>
</evidence>
<dbReference type="Proteomes" id="UP000018040">
    <property type="component" value="Unassembled WGS sequence"/>
</dbReference>
<name>V6U0L4_GIAIN</name>
<dbReference type="InterPro" id="IPR052798">
    <property type="entry name" value="Giardia_VSA"/>
</dbReference>
<dbReference type="AlphaFoldDB" id="V6U0L4"/>
<reference evidence="2" key="1">
    <citation type="submission" date="2012-02" db="EMBL/GenBank/DDBJ databases">
        <title>Genome sequencing of Giardia lamblia Genotypes A2 and B isolates (DH and GS) and comparative analysis with the genomes of Genotypes A1 and E (WB and Pig).</title>
        <authorList>
            <person name="Adam R."/>
            <person name="Dahlstrom E."/>
            <person name="Martens C."/>
            <person name="Bruno D."/>
            <person name="Barbian K."/>
            <person name="Porcella S.F."/>
            <person name="Nash T."/>
        </authorList>
    </citation>
    <scope>NUCLEOTIDE SEQUENCE</scope>
    <source>
        <strain evidence="2">GS</strain>
    </source>
</reference>
<dbReference type="VEuPathDB" id="GiardiaDB:QR46_4867"/>
<dbReference type="Pfam" id="PF03302">
    <property type="entry name" value="VSP"/>
    <property type="match status" value="1"/>
</dbReference>
<dbReference type="EMBL" id="AHHH01000023">
    <property type="protein sequence ID" value="ESU44404.1"/>
    <property type="molecule type" value="Genomic_DNA"/>
</dbReference>
<protein>
    <submittedName>
        <fullName evidence="1">Variant-specific surface protein</fullName>
    </submittedName>
</protein>
<dbReference type="InterPro" id="IPR009030">
    <property type="entry name" value="Growth_fac_rcpt_cys_sf"/>
</dbReference>
<dbReference type="VEuPathDB" id="GiardiaDB:GL50803_005812"/>
<dbReference type="PANTHER" id="PTHR23275:SF100">
    <property type="entry name" value="EGF-LIKE DOMAIN-CONTAINING PROTEIN"/>
    <property type="match status" value="1"/>
</dbReference>
<accession>V6U0L4</accession>
<dbReference type="SUPFAM" id="SSF57184">
    <property type="entry name" value="Growth factor receptor domain"/>
    <property type="match status" value="1"/>
</dbReference>
<sequence>VRAKRAGVGEARNPRTACTAEPSGGAGSCNTCEAPIGQTNYCSKCNEPDTYAPVDGVCVDAGATPYSSLCTAHSNGVCTACGSTSFLYKGGCYQPGDGKPGQSLCVLAAGGVCTEAVTGYFAPKGATNTEQSVVACDDTTGVTVGGSTYKGIANCQECAAPDVAPGARADTVATCTRCQEQKYLKGNACVDSADDCGEGQFGKPDPDSGNRCVPCTDQTEGVTNCETCEYNTAASKIRCTKCTGDNYLKTVNDVTTCVTECDEGYFGHTAATGGLKTCQSCSGENAGLTPAAAGVAGCAACTYASAKVTCTKCETGKYLKTTSDSTSSVEASGCGSGFFPKADDKAGNKCASCGEAGSGGITNCAECSLFPYKQNLSYSHHLLCTADYLSPTT</sequence>
<evidence type="ECO:0000313" key="1">
    <source>
        <dbReference type="EMBL" id="ESU44404.1"/>
    </source>
</evidence>
<dbReference type="PANTHER" id="PTHR23275">
    <property type="entry name" value="CABRIOLET.-RELATED"/>
    <property type="match status" value="1"/>
</dbReference>